<dbReference type="SUPFAM" id="SSF56601">
    <property type="entry name" value="beta-lactamase/transpeptidase-like"/>
    <property type="match status" value="1"/>
</dbReference>
<organism evidence="21 22">
    <name type="scientific">Sunxiuqinia elliptica</name>
    <dbReference type="NCBI Taxonomy" id="655355"/>
    <lineage>
        <taxon>Bacteria</taxon>
        <taxon>Pseudomonadati</taxon>
        <taxon>Bacteroidota</taxon>
        <taxon>Bacteroidia</taxon>
        <taxon>Marinilabiliales</taxon>
        <taxon>Prolixibacteraceae</taxon>
        <taxon>Sunxiuqinia</taxon>
    </lineage>
</organism>
<dbReference type="PANTHER" id="PTHR32282">
    <property type="entry name" value="BINDING PROTEIN TRANSPEPTIDASE, PUTATIVE-RELATED"/>
    <property type="match status" value="1"/>
</dbReference>
<evidence type="ECO:0000256" key="16">
    <source>
        <dbReference type="ARBA" id="ARBA00034000"/>
    </source>
</evidence>
<comment type="similarity">
    <text evidence="4">In the N-terminal section; belongs to the glycosyltransferase 51 family.</text>
</comment>
<dbReference type="STRING" id="655355.SAMN05216283_110104"/>
<keyword evidence="14" id="KW-0511">Multifunctional enzyme</keyword>
<dbReference type="GO" id="GO:0009002">
    <property type="term" value="F:serine-type D-Ala-D-Ala carboxypeptidase activity"/>
    <property type="evidence" value="ECO:0007669"/>
    <property type="project" value="UniProtKB-EC"/>
</dbReference>
<evidence type="ECO:0000256" key="2">
    <source>
        <dbReference type="ARBA" id="ARBA00004752"/>
    </source>
</evidence>
<keyword evidence="22" id="KW-1185">Reference proteome</keyword>
<feature type="compositionally biased region" description="Basic residues" evidence="18">
    <location>
        <begin position="12"/>
        <end position="30"/>
    </location>
</feature>
<dbReference type="InterPro" id="IPR012338">
    <property type="entry name" value="Beta-lactam/transpept-like"/>
</dbReference>
<evidence type="ECO:0000256" key="18">
    <source>
        <dbReference type="SAM" id="MobiDB-lite"/>
    </source>
</evidence>
<dbReference type="GO" id="GO:0006508">
    <property type="term" value="P:proteolysis"/>
    <property type="evidence" value="ECO:0007669"/>
    <property type="project" value="UniProtKB-KW"/>
</dbReference>
<evidence type="ECO:0000256" key="13">
    <source>
        <dbReference type="ARBA" id="ARBA00023136"/>
    </source>
</evidence>
<dbReference type="InterPro" id="IPR023346">
    <property type="entry name" value="Lysozyme-like_dom_sf"/>
</dbReference>
<evidence type="ECO:0000256" key="5">
    <source>
        <dbReference type="ARBA" id="ARBA00022475"/>
    </source>
</evidence>
<evidence type="ECO:0000259" key="19">
    <source>
        <dbReference type="Pfam" id="PF00905"/>
    </source>
</evidence>
<comment type="similarity">
    <text evidence="3">In the C-terminal section; belongs to the transpeptidase family.</text>
</comment>
<dbReference type="GO" id="GO:0030288">
    <property type="term" value="C:outer membrane-bounded periplasmic space"/>
    <property type="evidence" value="ECO:0007669"/>
    <property type="project" value="TreeGrafter"/>
</dbReference>
<keyword evidence="6" id="KW-0121">Carboxypeptidase</keyword>
<comment type="pathway">
    <text evidence="2">Cell wall biogenesis; peptidoglycan biosynthesis.</text>
</comment>
<dbReference type="GO" id="GO:0009252">
    <property type="term" value="P:peptidoglycan biosynthetic process"/>
    <property type="evidence" value="ECO:0007669"/>
    <property type="project" value="UniProtKB-KW"/>
</dbReference>
<dbReference type="Gene3D" id="1.10.3810.10">
    <property type="entry name" value="Biosynthetic peptidoglycan transglycosylase-like"/>
    <property type="match status" value="1"/>
</dbReference>
<comment type="catalytic activity">
    <reaction evidence="17">
        <text>[GlcNAc-(1-&gt;4)-Mur2Ac(oyl-L-Ala-gamma-D-Glu-L-Lys-D-Ala-D-Ala)](n)-di-trans,octa-cis-undecaprenyl diphosphate + beta-D-GlcNAc-(1-&gt;4)-Mur2Ac(oyl-L-Ala-gamma-D-Glu-L-Lys-D-Ala-D-Ala)-di-trans,octa-cis-undecaprenyl diphosphate = [GlcNAc-(1-&gt;4)-Mur2Ac(oyl-L-Ala-gamma-D-Glu-L-Lys-D-Ala-D-Ala)](n+1)-di-trans,octa-cis-undecaprenyl diphosphate + di-trans,octa-cis-undecaprenyl diphosphate + H(+)</text>
        <dbReference type="Rhea" id="RHEA:23708"/>
        <dbReference type="Rhea" id="RHEA-COMP:9602"/>
        <dbReference type="Rhea" id="RHEA-COMP:9603"/>
        <dbReference type="ChEBI" id="CHEBI:15378"/>
        <dbReference type="ChEBI" id="CHEBI:58405"/>
        <dbReference type="ChEBI" id="CHEBI:60033"/>
        <dbReference type="ChEBI" id="CHEBI:78435"/>
        <dbReference type="EC" id="2.4.99.28"/>
    </reaction>
</comment>
<dbReference type="InterPro" id="IPR001264">
    <property type="entry name" value="Glyco_trans_51"/>
</dbReference>
<comment type="catalytic activity">
    <reaction evidence="16">
        <text>Preferential cleavage: (Ac)2-L-Lys-D-Ala-|-D-Ala. Also transpeptidation of peptidyl-alanyl moieties that are N-acyl substituents of D-alanine.</text>
        <dbReference type="EC" id="3.4.16.4"/>
    </reaction>
</comment>
<comment type="subcellular location">
    <subcellularLocation>
        <location evidence="1">Cell membrane</location>
    </subcellularLocation>
</comment>
<reference evidence="21 22" key="1">
    <citation type="submission" date="2016-10" db="EMBL/GenBank/DDBJ databases">
        <authorList>
            <person name="de Groot N.N."/>
        </authorList>
    </citation>
    <scope>NUCLEOTIDE SEQUENCE [LARGE SCALE GENOMIC DNA]</scope>
    <source>
        <strain evidence="21 22">CGMCC 1.9156</strain>
    </source>
</reference>
<accession>A0A1I2JZC1</accession>
<dbReference type="EMBL" id="FONW01000010">
    <property type="protein sequence ID" value="SFF60272.1"/>
    <property type="molecule type" value="Genomic_DNA"/>
</dbReference>
<evidence type="ECO:0000256" key="14">
    <source>
        <dbReference type="ARBA" id="ARBA00023268"/>
    </source>
</evidence>
<dbReference type="GO" id="GO:0008360">
    <property type="term" value="P:regulation of cell shape"/>
    <property type="evidence" value="ECO:0007669"/>
    <property type="project" value="UniProtKB-KW"/>
</dbReference>
<dbReference type="Gene3D" id="3.40.710.10">
    <property type="entry name" value="DD-peptidase/beta-lactamase superfamily"/>
    <property type="match status" value="1"/>
</dbReference>
<evidence type="ECO:0000256" key="15">
    <source>
        <dbReference type="ARBA" id="ARBA00023316"/>
    </source>
</evidence>
<dbReference type="GO" id="GO:0005886">
    <property type="term" value="C:plasma membrane"/>
    <property type="evidence" value="ECO:0007669"/>
    <property type="project" value="UniProtKB-SubCell"/>
</dbReference>
<sequence>MPTKRTAPINKVKSKPAKKKPVSKKKKRKKTGKQRSIWMILLQLSAVGLILFFLFFMAVYLGFTGHVPSSKQLNEIKNPLASEVFSEDGKLLGRYYIENRSNVQFDEISPNVINALIATEDARFYEHRGIDEIALMRVLFKTILMQDRSAGGGSTLSQQIAKNLFPRNDLWVFSMPVNKLREAIIAYRLERIYTKEEILTLYLNTVPFGENIFGIEVASERFFSKSPRDLTVDEAAVLVGMLKANYTYNPRINPEKSKQRRNVVIGQMVANNFMTEAEGDVFQAKPLGLKYRKISYNEGPAPYFLEMLKPELMEWCAHHTKEDGEPYNLYTDGLKVKTTINYDMQFFAQQSVKEYMNNLQKVFDDHWKNADPWRRDASILDRAIKRSERYQKMRKAGKTPEQIDAAFKQSIKTTWLTREGLKQVETTPLDSVKHYLRFLNAGFLAVEPSSGALKAWVGGIDFRFFKYDHVLSARQVGSTFKPFVYLAALENGLSPFDYYPNEKKVYEDYQDWSPSNSHGEYKGFYSMEGALAQSLNTVAVDVMVQTGIDETIETCRRLGIEADLPEFPSLALGVASMSLKDLLMAYATMINGGIRLEPNYLVSITDSQGNVLETFTREAAHLTGLNELNCNIITHMMESVINDGTGRSIRSVYKVQGDFAGKTGTTQNHSDGWFVGLTPQLVTGCWVGAADPGVHFRSIRYGQGAYMALPIVGKFFHKLYRDSRYRKMQYADFPALNNQLLADLNIPPYRELFELDKEDNLIERIFAGKSKDKKLEEMRDPEKRKEKKKIWETIKGIFKKKK</sequence>
<keyword evidence="7" id="KW-0645">Protease</keyword>
<dbReference type="Pfam" id="PF00912">
    <property type="entry name" value="Transgly"/>
    <property type="match status" value="1"/>
</dbReference>
<dbReference type="InterPro" id="IPR050396">
    <property type="entry name" value="Glycosyltr_51/Transpeptidase"/>
</dbReference>
<keyword evidence="13" id="KW-0472">Membrane</keyword>
<dbReference type="PANTHER" id="PTHR32282:SF11">
    <property type="entry name" value="PENICILLIN-BINDING PROTEIN 1B"/>
    <property type="match status" value="1"/>
</dbReference>
<dbReference type="GO" id="GO:0008658">
    <property type="term" value="F:penicillin binding"/>
    <property type="evidence" value="ECO:0007669"/>
    <property type="project" value="InterPro"/>
</dbReference>
<evidence type="ECO:0000256" key="8">
    <source>
        <dbReference type="ARBA" id="ARBA00022676"/>
    </source>
</evidence>
<dbReference type="Pfam" id="PF00905">
    <property type="entry name" value="Transpeptidase"/>
    <property type="match status" value="1"/>
</dbReference>
<keyword evidence="12" id="KW-0573">Peptidoglycan synthesis</keyword>
<protein>
    <submittedName>
        <fullName evidence="21">Penicillin-binding protein 1A</fullName>
    </submittedName>
</protein>
<evidence type="ECO:0000313" key="21">
    <source>
        <dbReference type="EMBL" id="SFF60272.1"/>
    </source>
</evidence>
<dbReference type="Proteomes" id="UP000198964">
    <property type="component" value="Unassembled WGS sequence"/>
</dbReference>
<evidence type="ECO:0000313" key="22">
    <source>
        <dbReference type="Proteomes" id="UP000198964"/>
    </source>
</evidence>
<evidence type="ECO:0000256" key="4">
    <source>
        <dbReference type="ARBA" id="ARBA00007739"/>
    </source>
</evidence>
<dbReference type="SUPFAM" id="SSF53955">
    <property type="entry name" value="Lysozyme-like"/>
    <property type="match status" value="1"/>
</dbReference>
<dbReference type="InterPro" id="IPR036950">
    <property type="entry name" value="PBP_transglycosylase"/>
</dbReference>
<keyword evidence="10" id="KW-0378">Hydrolase</keyword>
<dbReference type="GO" id="GO:0008955">
    <property type="term" value="F:peptidoglycan glycosyltransferase activity"/>
    <property type="evidence" value="ECO:0007669"/>
    <property type="project" value="UniProtKB-EC"/>
</dbReference>
<evidence type="ECO:0000256" key="7">
    <source>
        <dbReference type="ARBA" id="ARBA00022670"/>
    </source>
</evidence>
<evidence type="ECO:0000259" key="20">
    <source>
        <dbReference type="Pfam" id="PF00912"/>
    </source>
</evidence>
<evidence type="ECO:0000256" key="6">
    <source>
        <dbReference type="ARBA" id="ARBA00022645"/>
    </source>
</evidence>
<keyword evidence="5" id="KW-1003">Cell membrane</keyword>
<keyword evidence="15" id="KW-0961">Cell wall biogenesis/degradation</keyword>
<evidence type="ECO:0000256" key="11">
    <source>
        <dbReference type="ARBA" id="ARBA00022960"/>
    </source>
</evidence>
<evidence type="ECO:0000256" key="3">
    <source>
        <dbReference type="ARBA" id="ARBA00007090"/>
    </source>
</evidence>
<gene>
    <name evidence="21" type="ORF">SAMN05216283_110104</name>
</gene>
<dbReference type="RefSeq" id="WP_093920967.1">
    <property type="nucleotide sequence ID" value="NZ_FONW01000010.1"/>
</dbReference>
<keyword evidence="8" id="KW-0328">Glycosyltransferase</keyword>
<evidence type="ECO:0000256" key="9">
    <source>
        <dbReference type="ARBA" id="ARBA00022679"/>
    </source>
</evidence>
<evidence type="ECO:0000256" key="17">
    <source>
        <dbReference type="ARBA" id="ARBA00049902"/>
    </source>
</evidence>
<feature type="domain" description="Glycosyl transferase family 51" evidence="20">
    <location>
        <begin position="89"/>
        <end position="268"/>
    </location>
</feature>
<name>A0A1I2JZC1_9BACT</name>
<dbReference type="GO" id="GO:0071555">
    <property type="term" value="P:cell wall organization"/>
    <property type="evidence" value="ECO:0007669"/>
    <property type="project" value="UniProtKB-KW"/>
</dbReference>
<evidence type="ECO:0000256" key="12">
    <source>
        <dbReference type="ARBA" id="ARBA00022984"/>
    </source>
</evidence>
<proteinExistence type="inferred from homology"/>
<evidence type="ECO:0000256" key="10">
    <source>
        <dbReference type="ARBA" id="ARBA00022801"/>
    </source>
</evidence>
<keyword evidence="11" id="KW-0133">Cell shape</keyword>
<keyword evidence="9" id="KW-0808">Transferase</keyword>
<dbReference type="InterPro" id="IPR001460">
    <property type="entry name" value="PCN-bd_Tpept"/>
</dbReference>
<dbReference type="AlphaFoldDB" id="A0A1I2JZC1"/>
<evidence type="ECO:0000256" key="1">
    <source>
        <dbReference type="ARBA" id="ARBA00004236"/>
    </source>
</evidence>
<feature type="region of interest" description="Disordered" evidence="18">
    <location>
        <begin position="1"/>
        <end position="30"/>
    </location>
</feature>
<feature type="domain" description="Penicillin-binding protein transpeptidase" evidence="19">
    <location>
        <begin position="443"/>
        <end position="680"/>
    </location>
</feature>